<reference evidence="11" key="1">
    <citation type="submission" date="2020-05" db="EMBL/GenBank/DDBJ databases">
        <authorList>
            <person name="Chiriac C."/>
            <person name="Salcher M."/>
            <person name="Ghai R."/>
            <person name="Kavagutti S V."/>
        </authorList>
    </citation>
    <scope>NUCLEOTIDE SEQUENCE</scope>
</reference>
<dbReference type="EMBL" id="CAFABA010000017">
    <property type="protein sequence ID" value="CAB4820082.1"/>
    <property type="molecule type" value="Genomic_DNA"/>
</dbReference>
<dbReference type="InterPro" id="IPR045865">
    <property type="entry name" value="ACT-like_dom_sf"/>
</dbReference>
<dbReference type="NCBIfam" id="TIGR01327">
    <property type="entry name" value="PGDH"/>
    <property type="match status" value="1"/>
</dbReference>
<dbReference type="PROSITE" id="PS00065">
    <property type="entry name" value="D_2_HYDROXYACID_DH_1"/>
    <property type="match status" value="1"/>
</dbReference>
<dbReference type="GO" id="GO:0051287">
    <property type="term" value="F:NAD binding"/>
    <property type="evidence" value="ECO:0007669"/>
    <property type="project" value="InterPro"/>
</dbReference>
<dbReference type="SUPFAM" id="SSF143548">
    <property type="entry name" value="Serine metabolism enzymes domain"/>
    <property type="match status" value="1"/>
</dbReference>
<dbReference type="PANTHER" id="PTHR42789:SF1">
    <property type="entry name" value="D-ISOMER SPECIFIC 2-HYDROXYACID DEHYDROGENASE FAMILY PROTEIN (AFU_ORTHOLOGUE AFUA_6G10090)"/>
    <property type="match status" value="1"/>
</dbReference>
<keyword evidence="7" id="KW-0520">NAD</keyword>
<evidence type="ECO:0000256" key="5">
    <source>
        <dbReference type="ARBA" id="ARBA00022605"/>
    </source>
</evidence>
<evidence type="ECO:0000256" key="7">
    <source>
        <dbReference type="ARBA" id="ARBA00023027"/>
    </source>
</evidence>
<dbReference type="FunFam" id="3.40.50.720:FF:000021">
    <property type="entry name" value="D-3-phosphoglycerate dehydrogenase"/>
    <property type="match status" value="1"/>
</dbReference>
<evidence type="ECO:0000256" key="4">
    <source>
        <dbReference type="ARBA" id="ARBA00021582"/>
    </source>
</evidence>
<keyword evidence="5" id="KW-0028">Amino-acid biosynthesis</keyword>
<dbReference type="InterPro" id="IPR006139">
    <property type="entry name" value="D-isomer_2_OHA_DH_cat_dom"/>
</dbReference>
<dbReference type="InterPro" id="IPR029009">
    <property type="entry name" value="ASB_dom_sf"/>
</dbReference>
<dbReference type="Pfam" id="PF19304">
    <property type="entry name" value="PGDH_inter"/>
    <property type="match status" value="1"/>
</dbReference>
<sequence>MARILVTEKIADPGLERLRAAGHEVDVREGLTPEQLLDAVRGAHALIIRSATDVTADVLAAGVGMIVVGRAGIGLDNVDVEAATRHGVMVVNAPQSNVISAAEHTMALILSQARNVPQANAALKAGRWERSKWEGVELTEKTLGIIGLGRIGKLVAQRSLAFGMRLIAYDPFVSAERARQLSVELVDLDTLMAQSDFITVHVAKTPQTVGLINAERLAKAKPTLRVINVARGGIVDEAALADAIRSGQIAGAALDVFANEPTTESPLFALDSVVVTPHLGASTSEAQDKAGATIAEQVLLALAGEFVPFAVNIDASEASETIRPFVPLAEHLGALFASLSENLPTTIEIEFQGEIGGYDNKIALLSALKGMLGQISDEPVSFVNATNMARDRGVEIKGISNTVAKDFVNVVTVRGGGHSLAGTLVGLGAEPRLVMVDDHKIDMPPAQHMLVVRNDDRPGMIGLVGTTLGAAGVNIDDMDVGRSVEGIPAIMVIASPTAVPIEVQDLLRARDGIVSVYAIDLK</sequence>
<evidence type="ECO:0000256" key="6">
    <source>
        <dbReference type="ARBA" id="ARBA00023002"/>
    </source>
</evidence>
<keyword evidence="8" id="KW-0718">Serine biosynthesis</keyword>
<evidence type="ECO:0000256" key="9">
    <source>
        <dbReference type="ARBA" id="ARBA00048731"/>
    </source>
</evidence>
<dbReference type="Pfam" id="PF00389">
    <property type="entry name" value="2-Hacid_dh"/>
    <property type="match status" value="1"/>
</dbReference>
<dbReference type="PROSITE" id="PS51671">
    <property type="entry name" value="ACT"/>
    <property type="match status" value="1"/>
</dbReference>
<dbReference type="CDD" id="cd12173">
    <property type="entry name" value="PGDH_4"/>
    <property type="match status" value="1"/>
</dbReference>
<dbReference type="Gene3D" id="3.30.70.260">
    <property type="match status" value="1"/>
</dbReference>
<dbReference type="InterPro" id="IPR045626">
    <property type="entry name" value="PGDH_ASB_dom"/>
</dbReference>
<evidence type="ECO:0000256" key="2">
    <source>
        <dbReference type="ARBA" id="ARBA00005854"/>
    </source>
</evidence>
<dbReference type="GO" id="GO:0004617">
    <property type="term" value="F:phosphoglycerate dehydrogenase activity"/>
    <property type="evidence" value="ECO:0007669"/>
    <property type="project" value="UniProtKB-EC"/>
</dbReference>
<evidence type="ECO:0000313" key="11">
    <source>
        <dbReference type="EMBL" id="CAB4820082.1"/>
    </source>
</evidence>
<dbReference type="PROSITE" id="PS00671">
    <property type="entry name" value="D_2_HYDROXYACID_DH_3"/>
    <property type="match status" value="1"/>
</dbReference>
<evidence type="ECO:0000256" key="3">
    <source>
        <dbReference type="ARBA" id="ARBA00013143"/>
    </source>
</evidence>
<dbReference type="AlphaFoldDB" id="A0A6J6ZEL5"/>
<dbReference type="InterPro" id="IPR029753">
    <property type="entry name" value="D-isomer_DH_CS"/>
</dbReference>
<organism evidence="11">
    <name type="scientific">freshwater metagenome</name>
    <dbReference type="NCBI Taxonomy" id="449393"/>
    <lineage>
        <taxon>unclassified sequences</taxon>
        <taxon>metagenomes</taxon>
        <taxon>ecological metagenomes</taxon>
    </lineage>
</organism>
<dbReference type="GO" id="GO:0006564">
    <property type="term" value="P:L-serine biosynthetic process"/>
    <property type="evidence" value="ECO:0007669"/>
    <property type="project" value="UniProtKB-KW"/>
</dbReference>
<keyword evidence="6" id="KW-0560">Oxidoreductase</keyword>
<dbReference type="InterPro" id="IPR050857">
    <property type="entry name" value="D-2-hydroxyacid_DH"/>
</dbReference>
<dbReference type="Gene3D" id="3.30.1330.90">
    <property type="entry name" value="D-3-phosphoglycerate dehydrogenase, domain 3"/>
    <property type="match status" value="1"/>
</dbReference>
<dbReference type="CDD" id="cd04902">
    <property type="entry name" value="ACT_3PGDH-xct"/>
    <property type="match status" value="1"/>
</dbReference>
<dbReference type="PANTHER" id="PTHR42789">
    <property type="entry name" value="D-ISOMER SPECIFIC 2-HYDROXYACID DEHYDROGENASE FAMILY PROTEIN (AFU_ORTHOLOGUE AFUA_6G10090)"/>
    <property type="match status" value="1"/>
</dbReference>
<dbReference type="InterPro" id="IPR006140">
    <property type="entry name" value="D-isomer_DH_NAD-bd"/>
</dbReference>
<evidence type="ECO:0000259" key="10">
    <source>
        <dbReference type="PROSITE" id="PS51671"/>
    </source>
</evidence>
<gene>
    <name evidence="11" type="ORF">UFOPK3139_00647</name>
</gene>
<accession>A0A6J6ZEL5</accession>
<name>A0A6J6ZEL5_9ZZZZ</name>
<dbReference type="InterPro" id="IPR002912">
    <property type="entry name" value="ACT_dom"/>
</dbReference>
<comment type="catalytic activity">
    <reaction evidence="9">
        <text>(2R)-3-phosphoglycerate + NAD(+) = 3-phosphooxypyruvate + NADH + H(+)</text>
        <dbReference type="Rhea" id="RHEA:12641"/>
        <dbReference type="ChEBI" id="CHEBI:15378"/>
        <dbReference type="ChEBI" id="CHEBI:18110"/>
        <dbReference type="ChEBI" id="CHEBI:57540"/>
        <dbReference type="ChEBI" id="CHEBI:57945"/>
        <dbReference type="ChEBI" id="CHEBI:58272"/>
        <dbReference type="EC" id="1.1.1.95"/>
    </reaction>
</comment>
<proteinExistence type="inferred from homology"/>
<dbReference type="SUPFAM" id="SSF51735">
    <property type="entry name" value="NAD(P)-binding Rossmann-fold domains"/>
    <property type="match status" value="1"/>
</dbReference>
<comment type="similarity">
    <text evidence="2">Belongs to the D-isomer specific 2-hydroxyacid dehydrogenase family.</text>
</comment>
<evidence type="ECO:0000256" key="8">
    <source>
        <dbReference type="ARBA" id="ARBA00023299"/>
    </source>
</evidence>
<dbReference type="Pfam" id="PF01842">
    <property type="entry name" value="ACT"/>
    <property type="match status" value="1"/>
</dbReference>
<dbReference type="InterPro" id="IPR006236">
    <property type="entry name" value="PGDH"/>
</dbReference>
<dbReference type="Pfam" id="PF02826">
    <property type="entry name" value="2-Hacid_dh_C"/>
    <property type="match status" value="1"/>
</dbReference>
<dbReference type="SUPFAM" id="SSF55021">
    <property type="entry name" value="ACT-like"/>
    <property type="match status" value="1"/>
</dbReference>
<dbReference type="EC" id="1.1.1.95" evidence="3"/>
<comment type="pathway">
    <text evidence="1">Amino-acid biosynthesis; L-serine biosynthesis; L-serine from 3-phospho-D-glycerate: step 1/3.</text>
</comment>
<dbReference type="SUPFAM" id="SSF52283">
    <property type="entry name" value="Formate/glycerate dehydrogenase catalytic domain-like"/>
    <property type="match status" value="1"/>
</dbReference>
<protein>
    <recommendedName>
        <fullName evidence="4">D-3-phosphoglycerate dehydrogenase</fullName>
        <ecNumber evidence="3">1.1.1.95</ecNumber>
    </recommendedName>
</protein>
<evidence type="ECO:0000256" key="1">
    <source>
        <dbReference type="ARBA" id="ARBA00005216"/>
    </source>
</evidence>
<dbReference type="Gene3D" id="3.40.50.720">
    <property type="entry name" value="NAD(P)-binding Rossmann-like Domain"/>
    <property type="match status" value="2"/>
</dbReference>
<dbReference type="UniPathway" id="UPA00135">
    <property type="reaction ID" value="UER00196"/>
</dbReference>
<dbReference type="InterPro" id="IPR029752">
    <property type="entry name" value="D-isomer_DH_CS1"/>
</dbReference>
<dbReference type="InterPro" id="IPR036291">
    <property type="entry name" value="NAD(P)-bd_dom_sf"/>
</dbReference>
<feature type="domain" description="ACT" evidence="10">
    <location>
        <begin position="449"/>
        <end position="522"/>
    </location>
</feature>